<name>A0ABQ5KHE8_9EUKA</name>
<evidence type="ECO:0000313" key="7">
    <source>
        <dbReference type="EMBL" id="GKT31356.1"/>
    </source>
</evidence>
<organism evidence="7 8">
    <name type="scientific">Aduncisulcus paluster</name>
    <dbReference type="NCBI Taxonomy" id="2918883"/>
    <lineage>
        <taxon>Eukaryota</taxon>
        <taxon>Metamonada</taxon>
        <taxon>Carpediemonas-like organisms</taxon>
        <taxon>Aduncisulcus</taxon>
    </lineage>
</organism>
<keyword evidence="5 6" id="KW-0472">Membrane</keyword>
<evidence type="ECO:0000256" key="4">
    <source>
        <dbReference type="ARBA" id="ARBA00022989"/>
    </source>
</evidence>
<keyword evidence="4 6" id="KW-1133">Transmembrane helix</keyword>
<feature type="non-terminal residue" evidence="7">
    <location>
        <position position="153"/>
    </location>
</feature>
<dbReference type="InterPro" id="IPR050833">
    <property type="entry name" value="Poly_Biosynth_Transport"/>
</dbReference>
<keyword evidence="2" id="KW-1003">Cell membrane</keyword>
<feature type="transmembrane region" description="Helical" evidence="6">
    <location>
        <begin position="116"/>
        <end position="135"/>
    </location>
</feature>
<comment type="caution">
    <text evidence="7">The sequence shown here is derived from an EMBL/GenBank/DDBJ whole genome shotgun (WGS) entry which is preliminary data.</text>
</comment>
<keyword evidence="8" id="KW-1185">Reference proteome</keyword>
<evidence type="ECO:0000313" key="8">
    <source>
        <dbReference type="Proteomes" id="UP001057375"/>
    </source>
</evidence>
<feature type="transmembrane region" description="Helical" evidence="6">
    <location>
        <begin position="63"/>
        <end position="83"/>
    </location>
</feature>
<dbReference type="EMBL" id="BQXS01002067">
    <property type="protein sequence ID" value="GKT31356.1"/>
    <property type="molecule type" value="Genomic_DNA"/>
</dbReference>
<proteinExistence type="predicted"/>
<gene>
    <name evidence="7" type="ORF">ADUPG1_001992</name>
</gene>
<protein>
    <submittedName>
        <fullName evidence="7">Polysaccharide biosynthesis C-terminal domain-containing protein</fullName>
    </submittedName>
</protein>
<keyword evidence="3 6" id="KW-0812">Transmembrane</keyword>
<dbReference type="PANTHER" id="PTHR30250:SF11">
    <property type="entry name" value="O-ANTIGEN TRANSPORTER-RELATED"/>
    <property type="match status" value="1"/>
</dbReference>
<evidence type="ECO:0000256" key="5">
    <source>
        <dbReference type="ARBA" id="ARBA00023136"/>
    </source>
</evidence>
<comment type="subcellular location">
    <subcellularLocation>
        <location evidence="1">Cell membrane</location>
        <topology evidence="1">Multi-pass membrane protein</topology>
    </subcellularLocation>
</comment>
<feature type="transmembrane region" description="Helical" evidence="6">
    <location>
        <begin position="90"/>
        <end position="110"/>
    </location>
</feature>
<dbReference type="PANTHER" id="PTHR30250">
    <property type="entry name" value="PST FAMILY PREDICTED COLANIC ACID TRANSPORTER"/>
    <property type="match status" value="1"/>
</dbReference>
<sequence>VYAPQISAVYARKDNEALCSMYREATHALTLFSFILLAGVAVYADVIMTFFGAQYSAGTSCLVWMLLGQVCNCYTGPVGYLLILSGKSRLEVFNTIAGLILNAGLCLFLYNSLGVSGAGLAFCLSNILINLLRYFQCRKYFGISWLDSKQKFF</sequence>
<accession>A0ABQ5KHE8</accession>
<feature type="non-terminal residue" evidence="7">
    <location>
        <position position="1"/>
    </location>
</feature>
<evidence type="ECO:0000256" key="3">
    <source>
        <dbReference type="ARBA" id="ARBA00022692"/>
    </source>
</evidence>
<dbReference type="Proteomes" id="UP001057375">
    <property type="component" value="Unassembled WGS sequence"/>
</dbReference>
<reference evidence="7" key="1">
    <citation type="submission" date="2022-03" db="EMBL/GenBank/DDBJ databases">
        <title>Draft genome sequence of Aduncisulcus paluster, a free-living microaerophilic Fornicata.</title>
        <authorList>
            <person name="Yuyama I."/>
            <person name="Kume K."/>
            <person name="Tamura T."/>
            <person name="Inagaki Y."/>
            <person name="Hashimoto T."/>
        </authorList>
    </citation>
    <scope>NUCLEOTIDE SEQUENCE</scope>
    <source>
        <strain evidence="7">NY0171</strain>
    </source>
</reference>
<feature type="transmembrane region" description="Helical" evidence="6">
    <location>
        <begin position="28"/>
        <end position="51"/>
    </location>
</feature>
<evidence type="ECO:0000256" key="2">
    <source>
        <dbReference type="ARBA" id="ARBA00022475"/>
    </source>
</evidence>
<evidence type="ECO:0000256" key="1">
    <source>
        <dbReference type="ARBA" id="ARBA00004651"/>
    </source>
</evidence>
<evidence type="ECO:0000256" key="6">
    <source>
        <dbReference type="SAM" id="Phobius"/>
    </source>
</evidence>